<proteinExistence type="predicted"/>
<organism evidence="1 2">
    <name type="scientific">Rotaria sordida</name>
    <dbReference type="NCBI Taxonomy" id="392033"/>
    <lineage>
        <taxon>Eukaryota</taxon>
        <taxon>Metazoa</taxon>
        <taxon>Spiralia</taxon>
        <taxon>Gnathifera</taxon>
        <taxon>Rotifera</taxon>
        <taxon>Eurotatoria</taxon>
        <taxon>Bdelloidea</taxon>
        <taxon>Philodinida</taxon>
        <taxon>Philodinidae</taxon>
        <taxon>Rotaria</taxon>
    </lineage>
</organism>
<accession>A0A815UAN9</accession>
<evidence type="ECO:0000313" key="1">
    <source>
        <dbReference type="EMBL" id="CAF1518225.1"/>
    </source>
</evidence>
<protein>
    <submittedName>
        <fullName evidence="1">Uncharacterized protein</fullName>
    </submittedName>
</protein>
<name>A0A815UAN9_9BILA</name>
<dbReference type="EMBL" id="CAJNOO010015445">
    <property type="protein sequence ID" value="CAF1518225.1"/>
    <property type="molecule type" value="Genomic_DNA"/>
</dbReference>
<feature type="non-terminal residue" evidence="1">
    <location>
        <position position="1"/>
    </location>
</feature>
<evidence type="ECO:0000313" key="2">
    <source>
        <dbReference type="Proteomes" id="UP000663882"/>
    </source>
</evidence>
<reference evidence="1" key="1">
    <citation type="submission" date="2021-02" db="EMBL/GenBank/DDBJ databases">
        <authorList>
            <person name="Nowell W R."/>
        </authorList>
    </citation>
    <scope>NUCLEOTIDE SEQUENCE</scope>
</reference>
<dbReference type="Proteomes" id="UP000663882">
    <property type="component" value="Unassembled WGS sequence"/>
</dbReference>
<comment type="caution">
    <text evidence="1">The sequence shown here is derived from an EMBL/GenBank/DDBJ whole genome shotgun (WGS) entry which is preliminary data.</text>
</comment>
<gene>
    <name evidence="1" type="ORF">RFH988_LOCUS39244</name>
</gene>
<dbReference type="AlphaFoldDB" id="A0A815UAN9"/>
<sequence length="73" mass="8653">FDELQLLLQPLSQQLKRLAISCWSFQYSNGKKWEIFLKSFLLLKNFHLDITLYELPSNSINIKQILSTFCLKC</sequence>